<accession>A0ABN9I484</accession>
<protein>
    <recommendedName>
        <fullName evidence="2">hydroxymethylpyrimidine kinase</fullName>
        <ecNumber evidence="2">2.7.1.49</ecNumber>
    </recommendedName>
</protein>
<evidence type="ECO:0000313" key="4">
    <source>
        <dbReference type="EMBL" id="CAJ0725280.1"/>
    </source>
</evidence>
<organism evidence="4 5">
    <name type="scientific">Ralstonia pickettii</name>
    <name type="common">Burkholderia pickettii</name>
    <dbReference type="NCBI Taxonomy" id="329"/>
    <lineage>
        <taxon>Bacteria</taxon>
        <taxon>Pseudomonadati</taxon>
        <taxon>Pseudomonadota</taxon>
        <taxon>Betaproteobacteria</taxon>
        <taxon>Burkholderiales</taxon>
        <taxon>Burkholderiaceae</taxon>
        <taxon>Ralstonia</taxon>
    </lineage>
</organism>
<dbReference type="CDD" id="cd01169">
    <property type="entry name" value="HMPP_kinase"/>
    <property type="match status" value="1"/>
</dbReference>
<sequence>MACQAETVAFDGLSLAFEPKTVAFDGLSLAFEPKTAAFHGQSLAFEPKTVAFHGLSLAFEPKTAAFHGLSLAFEPKTAAFHGLSLAFEPKTVAFHGLSLALEAETLANQVQDPAHRSGLDSAIVRNTPQHSHDMTITDPTLAAFAAPASHVPRVLTIAGSDSGGGAGIQADLKTFAALGCYGMSAITAITAQNTLGVTAVESLTPDIVAAQIDAVASDIGVDAAKTGMLGTPQVVEAILSALDRHPIANLVVDPVMVSTSGAQLGSDATAQAMAKWLFPRALLVTPNLPEASALLGREVRTADDMLPAARDLLALGPRAVLLKGGHLSAASNAGEDGVLQDVLVTADGTERVYAHTYIDTPHTHGTGCTLSAAIAAHLARGDALEVAIEASLDYLLHAIGAGRHLALGRGAGPLNHGFAPRPLAAPRSLDVDVEED</sequence>
<dbReference type="NCBIfam" id="TIGR00097">
    <property type="entry name" value="HMP-P_kinase"/>
    <property type="match status" value="1"/>
</dbReference>
<comment type="pathway">
    <text evidence="1">Cofactor biosynthesis; thiamine diphosphate biosynthesis.</text>
</comment>
<keyword evidence="4" id="KW-0808">Transferase</keyword>
<evidence type="ECO:0000256" key="1">
    <source>
        <dbReference type="ARBA" id="ARBA00004948"/>
    </source>
</evidence>
<dbReference type="Proteomes" id="UP001189303">
    <property type="component" value="Unassembled WGS sequence"/>
</dbReference>
<evidence type="ECO:0000259" key="3">
    <source>
        <dbReference type="Pfam" id="PF08543"/>
    </source>
</evidence>
<gene>
    <name evidence="4" type="primary">pdxK</name>
    <name evidence="4" type="ORF">R38712_02652</name>
</gene>
<dbReference type="EMBL" id="CATWFT010000007">
    <property type="protein sequence ID" value="CAJ0725280.1"/>
    <property type="molecule type" value="Genomic_DNA"/>
</dbReference>
<dbReference type="PANTHER" id="PTHR20858">
    <property type="entry name" value="PHOSPHOMETHYLPYRIMIDINE KINASE"/>
    <property type="match status" value="1"/>
</dbReference>
<name>A0ABN9I484_RALPI</name>
<dbReference type="Pfam" id="PF08543">
    <property type="entry name" value="Phos_pyr_kin"/>
    <property type="match status" value="1"/>
</dbReference>
<dbReference type="EC" id="2.7.1.49" evidence="2"/>
<dbReference type="GO" id="GO:0008478">
    <property type="term" value="F:pyridoxal kinase activity"/>
    <property type="evidence" value="ECO:0007669"/>
    <property type="project" value="UniProtKB-EC"/>
</dbReference>
<proteinExistence type="predicted"/>
<evidence type="ECO:0000313" key="5">
    <source>
        <dbReference type="Proteomes" id="UP001189303"/>
    </source>
</evidence>
<keyword evidence="4" id="KW-0418">Kinase</keyword>
<dbReference type="PANTHER" id="PTHR20858:SF17">
    <property type="entry name" value="HYDROXYMETHYLPYRIMIDINE_PHOSPHOMETHYLPYRIMIDINE KINASE THI20-RELATED"/>
    <property type="match status" value="1"/>
</dbReference>
<reference evidence="4 5" key="1">
    <citation type="submission" date="2023-07" db="EMBL/GenBank/DDBJ databases">
        <authorList>
            <person name="Peeters C."/>
        </authorList>
    </citation>
    <scope>NUCLEOTIDE SEQUENCE [LARGE SCALE GENOMIC DNA]</scope>
    <source>
        <strain evidence="4 5">R-38712</strain>
    </source>
</reference>
<dbReference type="Gene3D" id="3.40.1190.20">
    <property type="match status" value="1"/>
</dbReference>
<dbReference type="InterPro" id="IPR029056">
    <property type="entry name" value="Ribokinase-like"/>
</dbReference>
<feature type="domain" description="Pyridoxamine kinase/Phosphomethylpyrimidine kinase" evidence="3">
    <location>
        <begin position="161"/>
        <end position="415"/>
    </location>
</feature>
<comment type="caution">
    <text evidence="4">The sequence shown here is derived from an EMBL/GenBank/DDBJ whole genome shotgun (WGS) entry which is preliminary data.</text>
</comment>
<evidence type="ECO:0000256" key="2">
    <source>
        <dbReference type="ARBA" id="ARBA00012135"/>
    </source>
</evidence>
<keyword evidence="5" id="KW-1185">Reference proteome</keyword>
<dbReference type="SUPFAM" id="SSF53613">
    <property type="entry name" value="Ribokinase-like"/>
    <property type="match status" value="1"/>
</dbReference>
<dbReference type="InterPro" id="IPR013749">
    <property type="entry name" value="PM/HMP-P_kinase-1"/>
</dbReference>
<dbReference type="InterPro" id="IPR004399">
    <property type="entry name" value="HMP/HMP-P_kinase_dom"/>
</dbReference>